<dbReference type="GO" id="GO:0016747">
    <property type="term" value="F:acyltransferase activity, transferring groups other than amino-acyl groups"/>
    <property type="evidence" value="ECO:0007669"/>
    <property type="project" value="InterPro"/>
</dbReference>
<sequence length="308" mass="34526">MFPAELSLEVATLDDGKDLAKIMSLADQFFTPGAEAVGLTEAEEILNGYIDSVEARKIVDRSSGTVQAFITAHPDSSRKRIYCDTWQRPGANLEGTSLEISLEIAQGISREFDLWIGTNSKDLGYIQALTNRGFKLLRTYHGLKAEITSHPYPKLEGGLEMRLISEDEKKIWWATHQDSFSKHFGFAPRPFEEWKAMIDKAVGIDLNARWILYRHGQAVGFIECSDIKKDVGAGFVDGIGVIQSQQGNGYGELMLRWAFAYYSSIGRKTLELNVDTGNESGALRLYEKLGFKAKSSWQHFENKAWANL</sequence>
<dbReference type="Gene3D" id="3.40.630.30">
    <property type="match status" value="1"/>
</dbReference>
<evidence type="ECO:0000259" key="1">
    <source>
        <dbReference type="PROSITE" id="PS51186"/>
    </source>
</evidence>
<dbReference type="EMBL" id="LIAS01000088">
    <property type="protein sequence ID" value="KRO30611.1"/>
    <property type="molecule type" value="Genomic_DNA"/>
</dbReference>
<dbReference type="PROSITE" id="PS51186">
    <property type="entry name" value="GNAT"/>
    <property type="match status" value="1"/>
</dbReference>
<dbReference type="InterPro" id="IPR016181">
    <property type="entry name" value="Acyl_CoA_acyltransferase"/>
</dbReference>
<proteinExistence type="predicted"/>
<protein>
    <recommendedName>
        <fullName evidence="1">N-acetyltransferase domain-containing protein</fullName>
    </recommendedName>
</protein>
<evidence type="ECO:0000313" key="2">
    <source>
        <dbReference type="EMBL" id="KRO30611.1"/>
    </source>
</evidence>
<organism evidence="2 3">
    <name type="scientific">Actinobacteria bacterium BACL2 MAG-120802-bin41</name>
    <dbReference type="NCBI Taxonomy" id="1655568"/>
    <lineage>
        <taxon>Bacteria</taxon>
        <taxon>Bacillati</taxon>
        <taxon>Actinomycetota</taxon>
        <taxon>Actinomycetes</taxon>
        <taxon>Actinomycetes incertae sedis</taxon>
        <taxon>ac1 cluster</taxon>
    </lineage>
</organism>
<dbReference type="InterPro" id="IPR000182">
    <property type="entry name" value="GNAT_dom"/>
</dbReference>
<dbReference type="AlphaFoldDB" id="A0A0R2P433"/>
<feature type="domain" description="N-acetyltransferase" evidence="1">
    <location>
        <begin position="159"/>
        <end position="308"/>
    </location>
</feature>
<dbReference type="Pfam" id="PF00583">
    <property type="entry name" value="Acetyltransf_1"/>
    <property type="match status" value="1"/>
</dbReference>
<accession>A0A0R2P433</accession>
<reference evidence="2 3" key="1">
    <citation type="submission" date="2015-10" db="EMBL/GenBank/DDBJ databases">
        <title>Metagenome-Assembled Genomes uncover a global brackish microbiome.</title>
        <authorList>
            <person name="Hugerth L.W."/>
            <person name="Larsson J."/>
            <person name="Alneberg J."/>
            <person name="Lindh M.V."/>
            <person name="Legrand C."/>
            <person name="Pinhassi J."/>
            <person name="Andersson A.F."/>
        </authorList>
    </citation>
    <scope>NUCLEOTIDE SEQUENCE [LARGE SCALE GENOMIC DNA]</scope>
    <source>
        <strain evidence="2">BACL2 MAG-120802-bin41</strain>
    </source>
</reference>
<dbReference type="Proteomes" id="UP000053941">
    <property type="component" value="Unassembled WGS sequence"/>
</dbReference>
<name>A0A0R2P433_9ACTN</name>
<comment type="caution">
    <text evidence="2">The sequence shown here is derived from an EMBL/GenBank/DDBJ whole genome shotgun (WGS) entry which is preliminary data.</text>
</comment>
<dbReference type="CDD" id="cd04301">
    <property type="entry name" value="NAT_SF"/>
    <property type="match status" value="1"/>
</dbReference>
<gene>
    <name evidence="2" type="ORF">ABR60_03675</name>
</gene>
<dbReference type="SUPFAM" id="SSF55729">
    <property type="entry name" value="Acyl-CoA N-acyltransferases (Nat)"/>
    <property type="match status" value="1"/>
</dbReference>
<evidence type="ECO:0000313" key="3">
    <source>
        <dbReference type="Proteomes" id="UP000053941"/>
    </source>
</evidence>